<evidence type="ECO:0000259" key="2">
    <source>
        <dbReference type="Pfam" id="PF01370"/>
    </source>
</evidence>
<dbReference type="EMBL" id="DRTD01000102">
    <property type="protein sequence ID" value="HHE54407.1"/>
    <property type="molecule type" value="Genomic_DNA"/>
</dbReference>
<evidence type="ECO:0000256" key="1">
    <source>
        <dbReference type="ARBA" id="ARBA00009353"/>
    </source>
</evidence>
<comment type="similarity">
    <text evidence="1">Belongs to the NAD(P)-dependent epimerase/dehydratase family. SDR39U1 subfamily.</text>
</comment>
<dbReference type="AlphaFoldDB" id="A0A7V5H2E4"/>
<reference evidence="4" key="1">
    <citation type="journal article" date="2020" name="mSystems">
        <title>Genome- and Community-Level Interaction Insights into Carbon Utilization and Element Cycling Functions of Hydrothermarchaeota in Hydrothermal Sediment.</title>
        <authorList>
            <person name="Zhou Z."/>
            <person name="Liu Y."/>
            <person name="Xu W."/>
            <person name="Pan J."/>
            <person name="Luo Z.H."/>
            <person name="Li M."/>
        </authorList>
    </citation>
    <scope>NUCLEOTIDE SEQUENCE [LARGE SCALE GENOMIC DNA]</scope>
    <source>
        <strain evidence="4">HyVt-76</strain>
    </source>
</reference>
<accession>A0A7V5H2E4</accession>
<dbReference type="Proteomes" id="UP000886111">
    <property type="component" value="Unassembled WGS sequence"/>
</dbReference>
<dbReference type="InterPro" id="IPR010099">
    <property type="entry name" value="SDR39U1"/>
</dbReference>
<protein>
    <submittedName>
        <fullName evidence="4">TIGR01777 family protein</fullName>
    </submittedName>
</protein>
<feature type="domain" description="NAD-dependent epimerase/dehydratase" evidence="2">
    <location>
        <begin position="3"/>
        <end position="221"/>
    </location>
</feature>
<dbReference type="Pfam" id="PF01370">
    <property type="entry name" value="Epimerase"/>
    <property type="match status" value="1"/>
</dbReference>
<dbReference type="PANTHER" id="PTHR11092">
    <property type="entry name" value="SUGAR NUCLEOTIDE EPIMERASE RELATED"/>
    <property type="match status" value="1"/>
</dbReference>
<organism evidence="4">
    <name type="scientific">Caldithrix abyssi</name>
    <dbReference type="NCBI Taxonomy" id="187145"/>
    <lineage>
        <taxon>Bacteria</taxon>
        <taxon>Pseudomonadati</taxon>
        <taxon>Calditrichota</taxon>
        <taxon>Calditrichia</taxon>
        <taxon>Calditrichales</taxon>
        <taxon>Calditrichaceae</taxon>
        <taxon>Caldithrix</taxon>
    </lineage>
</organism>
<dbReference type="InterPro" id="IPR001509">
    <property type="entry name" value="Epimerase_deHydtase"/>
</dbReference>
<sequence length="303" mass="33953">MKVIITGESGFIGRYLIRFFTDLKFKVVALSRQPQKLQTSVPSLVSCLPWKNLDPLPWINQLNEPSVIINLIGENIAGQLWTKAYKEKLRKSRIDSVKTIKMALEKAPGKQTYVLVQALAVGYYGNTMQVVDETAASGNDFLANLVVEWEKASEEVEALGTRRIVCRLGVVLGHGGALQKMLLPFRLFLGGPFGSGRQGFPWIHIDDVAQAMLFLIERPDLSGAFNFVAPQLVNQKEFCRTLGQVLRHPCWLPVPAPVLKLFLGEMARVALLSGQFVRPRRLLEAGYEFRFSELKQALEDILT</sequence>
<dbReference type="Pfam" id="PF08338">
    <property type="entry name" value="DUF1731"/>
    <property type="match status" value="1"/>
</dbReference>
<evidence type="ECO:0000259" key="3">
    <source>
        <dbReference type="Pfam" id="PF08338"/>
    </source>
</evidence>
<feature type="domain" description="DUF1731" evidence="3">
    <location>
        <begin position="254"/>
        <end position="301"/>
    </location>
</feature>
<comment type="caution">
    <text evidence="4">The sequence shown here is derived from an EMBL/GenBank/DDBJ whole genome shotgun (WGS) entry which is preliminary data.</text>
</comment>
<dbReference type="InterPro" id="IPR036291">
    <property type="entry name" value="NAD(P)-bd_dom_sf"/>
</dbReference>
<evidence type="ECO:0000313" key="4">
    <source>
        <dbReference type="EMBL" id="HHE54407.1"/>
    </source>
</evidence>
<dbReference type="SUPFAM" id="SSF51735">
    <property type="entry name" value="NAD(P)-binding Rossmann-fold domains"/>
    <property type="match status" value="1"/>
</dbReference>
<dbReference type="InterPro" id="IPR013549">
    <property type="entry name" value="DUF1731"/>
</dbReference>
<gene>
    <name evidence="4" type="ORF">ENL21_01400</name>
</gene>
<dbReference type="NCBIfam" id="TIGR01777">
    <property type="entry name" value="yfcH"/>
    <property type="match status" value="1"/>
</dbReference>
<dbReference type="Gene3D" id="3.40.50.720">
    <property type="entry name" value="NAD(P)-binding Rossmann-like Domain"/>
    <property type="match status" value="1"/>
</dbReference>
<proteinExistence type="inferred from homology"/>
<dbReference type="PANTHER" id="PTHR11092:SF0">
    <property type="entry name" value="EPIMERASE FAMILY PROTEIN SDR39U1"/>
    <property type="match status" value="1"/>
</dbReference>
<name>A0A7V5H2E4_CALAY</name>